<dbReference type="InterPro" id="IPR008271">
    <property type="entry name" value="Ser/Thr_kinase_AS"/>
</dbReference>
<evidence type="ECO:0000256" key="4">
    <source>
        <dbReference type="PROSITE-ProRule" id="PRU10141"/>
    </source>
</evidence>
<dbReference type="Pfam" id="PF00069">
    <property type="entry name" value="Pkinase"/>
    <property type="match status" value="1"/>
</dbReference>
<dbReference type="PROSITE" id="PS50011">
    <property type="entry name" value="PROTEIN_KINASE_DOM"/>
    <property type="match status" value="1"/>
</dbReference>
<dbReference type="Gene3D" id="1.10.510.10">
    <property type="entry name" value="Transferase(Phosphotransferase) domain 1"/>
    <property type="match status" value="1"/>
</dbReference>
<sequence length="686" mass="75377">MDHAGTFALIYPHGAGTVGERALKAIKDNPRYVPPRLAQSSRTRRKRRERESTEPLQNPGASALDYLPSLSIGLGDSPRTDKGLIFGSNPNCDVSLDIEGISNVHFSLAFDEFNRPIIKDLNSLRGTQVTYNGEGKGVRRDFHWIVGGHDIPQKMESIIVSVPNAVFFQIVILPHDIRSSEYVDSVTRFCRGTATTEDLLEDLGLSYPPTRGARTPGVGEISLRKKLGEGAYGVVTHLWNVSTGEERVVKTPSPKAIANGQLIHRAWEREAHIMGLVSHERIVRLIESFSAPHPEIHLEYVPLGSLDEHKDITYEETLMIVHQCSSALAYLHGLETPIAHRDIKPANILVESRSDDGISVKLADFGLSRHSSELITFCGTSLYLAPEVYSDMRSHAGYTKAVDIWSLGVVACRLLYGLPQYKDEYKQNGVAWCEKVVTVMQRNVSRQPTALGSILVENMVVLSSETRCSASDCCDALGNLLGSEPESFDGLASSSYSGEGDQETFRYALQSDDAENLSTVIHRPRCTGEVIPSLFVSSGAPQPESLALSEVNPRYGVSEGMSSSAMRQYYNWQAGHEMTHFVEDYSRDLLNPLYGGSSLASQLGRGNSEAWESQFLAGSSRETQDRAERLESCIVLDLKVPRSENAKWQAASGPGPVDEGNAIDAGEYDEEEHAALLLQALGQGQW</sequence>
<dbReference type="SUPFAM" id="SSF49879">
    <property type="entry name" value="SMAD/FHA domain"/>
    <property type="match status" value="1"/>
</dbReference>
<keyword evidence="9" id="KW-1185">Reference proteome</keyword>
<name>A0A8H3W1V1_9PEZI</name>
<gene>
    <name evidence="8" type="ORF">GQ607_013818</name>
</gene>
<dbReference type="GO" id="GO:0005524">
    <property type="term" value="F:ATP binding"/>
    <property type="evidence" value="ECO:0007669"/>
    <property type="project" value="UniProtKB-UniRule"/>
</dbReference>
<dbReference type="Pfam" id="PF00498">
    <property type="entry name" value="FHA"/>
    <property type="match status" value="1"/>
</dbReference>
<evidence type="ECO:0000256" key="1">
    <source>
        <dbReference type="ARBA" id="ARBA00005575"/>
    </source>
</evidence>
<dbReference type="SUPFAM" id="SSF56112">
    <property type="entry name" value="Protein kinase-like (PK-like)"/>
    <property type="match status" value="1"/>
</dbReference>
<evidence type="ECO:0000313" key="9">
    <source>
        <dbReference type="Proteomes" id="UP000434172"/>
    </source>
</evidence>
<dbReference type="AlphaFoldDB" id="A0A8H3W1V1"/>
<dbReference type="Gene3D" id="2.60.200.20">
    <property type="match status" value="1"/>
</dbReference>
<keyword evidence="3 4" id="KW-0067">ATP-binding</keyword>
<dbReference type="PROSITE" id="PS00108">
    <property type="entry name" value="PROTEIN_KINASE_ST"/>
    <property type="match status" value="1"/>
</dbReference>
<feature type="region of interest" description="Disordered" evidence="5">
    <location>
        <begin position="29"/>
        <end position="64"/>
    </location>
</feature>
<dbReference type="InterPro" id="IPR011009">
    <property type="entry name" value="Kinase-like_dom_sf"/>
</dbReference>
<dbReference type="InterPro" id="IPR017441">
    <property type="entry name" value="Protein_kinase_ATP_BS"/>
</dbReference>
<feature type="domain" description="FHA" evidence="6">
    <location>
        <begin position="84"/>
        <end position="130"/>
    </location>
</feature>
<evidence type="ECO:0000256" key="3">
    <source>
        <dbReference type="ARBA" id="ARBA00022840"/>
    </source>
</evidence>
<dbReference type="PROSITE" id="PS00107">
    <property type="entry name" value="PROTEIN_KINASE_ATP"/>
    <property type="match status" value="1"/>
</dbReference>
<evidence type="ECO:0000259" key="6">
    <source>
        <dbReference type="PROSITE" id="PS50006"/>
    </source>
</evidence>
<dbReference type="InterPro" id="IPR008984">
    <property type="entry name" value="SMAD_FHA_dom_sf"/>
</dbReference>
<dbReference type="InterPro" id="IPR000253">
    <property type="entry name" value="FHA_dom"/>
</dbReference>
<accession>A0A8H3W1V1</accession>
<evidence type="ECO:0000259" key="7">
    <source>
        <dbReference type="PROSITE" id="PS50011"/>
    </source>
</evidence>
<evidence type="ECO:0000256" key="2">
    <source>
        <dbReference type="ARBA" id="ARBA00022741"/>
    </source>
</evidence>
<reference evidence="8 9" key="1">
    <citation type="submission" date="2019-12" db="EMBL/GenBank/DDBJ databases">
        <title>A genome sequence resource for the geographically widespread anthracnose pathogen Colletotrichum asianum.</title>
        <authorList>
            <person name="Meng Y."/>
        </authorList>
    </citation>
    <scope>NUCLEOTIDE SEQUENCE [LARGE SCALE GENOMIC DNA]</scope>
    <source>
        <strain evidence="8 9">ICMP 18580</strain>
    </source>
</reference>
<comment type="similarity">
    <text evidence="1">Belongs to the protein kinase superfamily. CAMK Ser/Thr protein kinase family. CHEK2 subfamily.</text>
</comment>
<proteinExistence type="inferred from homology"/>
<evidence type="ECO:0000256" key="5">
    <source>
        <dbReference type="SAM" id="MobiDB-lite"/>
    </source>
</evidence>
<dbReference type="InterPro" id="IPR000719">
    <property type="entry name" value="Prot_kinase_dom"/>
</dbReference>
<keyword evidence="2 4" id="KW-0547">Nucleotide-binding</keyword>
<evidence type="ECO:0000313" key="8">
    <source>
        <dbReference type="EMBL" id="KAF0319009.1"/>
    </source>
</evidence>
<dbReference type="GO" id="GO:0004672">
    <property type="term" value="F:protein kinase activity"/>
    <property type="evidence" value="ECO:0007669"/>
    <property type="project" value="InterPro"/>
</dbReference>
<protein>
    <submittedName>
        <fullName evidence="8">Uncharacterized protein</fullName>
    </submittedName>
</protein>
<dbReference type="OrthoDB" id="4827595at2759"/>
<feature type="binding site" evidence="4">
    <location>
        <position position="250"/>
    </location>
    <ligand>
        <name>ATP</name>
        <dbReference type="ChEBI" id="CHEBI:30616"/>
    </ligand>
</feature>
<dbReference type="PROSITE" id="PS50006">
    <property type="entry name" value="FHA_DOMAIN"/>
    <property type="match status" value="1"/>
</dbReference>
<dbReference type="SMART" id="SM00220">
    <property type="entry name" value="S_TKc"/>
    <property type="match status" value="1"/>
</dbReference>
<dbReference type="EMBL" id="WOWK01000102">
    <property type="protein sequence ID" value="KAF0319009.1"/>
    <property type="molecule type" value="Genomic_DNA"/>
</dbReference>
<feature type="domain" description="Protein kinase" evidence="7">
    <location>
        <begin position="221"/>
        <end position="505"/>
    </location>
</feature>
<comment type="caution">
    <text evidence="8">The sequence shown here is derived from an EMBL/GenBank/DDBJ whole genome shotgun (WGS) entry which is preliminary data.</text>
</comment>
<dbReference type="PANTHER" id="PTHR24347">
    <property type="entry name" value="SERINE/THREONINE-PROTEIN KINASE"/>
    <property type="match status" value="1"/>
</dbReference>
<organism evidence="8 9">
    <name type="scientific">Colletotrichum asianum</name>
    <dbReference type="NCBI Taxonomy" id="702518"/>
    <lineage>
        <taxon>Eukaryota</taxon>
        <taxon>Fungi</taxon>
        <taxon>Dikarya</taxon>
        <taxon>Ascomycota</taxon>
        <taxon>Pezizomycotina</taxon>
        <taxon>Sordariomycetes</taxon>
        <taxon>Hypocreomycetidae</taxon>
        <taxon>Glomerellales</taxon>
        <taxon>Glomerellaceae</taxon>
        <taxon>Colletotrichum</taxon>
        <taxon>Colletotrichum gloeosporioides species complex</taxon>
    </lineage>
</organism>
<dbReference type="Proteomes" id="UP000434172">
    <property type="component" value="Unassembled WGS sequence"/>
</dbReference>